<dbReference type="EMBL" id="FQXG01000003">
    <property type="protein sequence ID" value="SHH59125.1"/>
    <property type="molecule type" value="Genomic_DNA"/>
</dbReference>
<organism evidence="1 2">
    <name type="scientific">Ferrimonas marina</name>
    <dbReference type="NCBI Taxonomy" id="299255"/>
    <lineage>
        <taxon>Bacteria</taxon>
        <taxon>Pseudomonadati</taxon>
        <taxon>Pseudomonadota</taxon>
        <taxon>Gammaproteobacteria</taxon>
        <taxon>Alteromonadales</taxon>
        <taxon>Ferrimonadaceae</taxon>
        <taxon>Ferrimonas</taxon>
    </lineage>
</organism>
<dbReference type="AlphaFoldDB" id="A0A1M5U7U3"/>
<evidence type="ECO:0000313" key="2">
    <source>
        <dbReference type="Proteomes" id="UP000184268"/>
    </source>
</evidence>
<keyword evidence="2" id="KW-1185">Reference proteome</keyword>
<dbReference type="STRING" id="299255.SAMN02745129_2447"/>
<gene>
    <name evidence="1" type="ORF">SAMN02745129_2447</name>
</gene>
<dbReference type="RefSeq" id="WP_067655497.1">
    <property type="nucleotide sequence ID" value="NZ_FQXG01000003.1"/>
</dbReference>
<proteinExistence type="predicted"/>
<evidence type="ECO:0000313" key="1">
    <source>
        <dbReference type="EMBL" id="SHH59125.1"/>
    </source>
</evidence>
<protein>
    <submittedName>
        <fullName evidence="1">Uncharacterized protein</fullName>
    </submittedName>
</protein>
<dbReference type="Proteomes" id="UP000184268">
    <property type="component" value="Unassembled WGS sequence"/>
</dbReference>
<accession>A0A1M5U7U3</accession>
<sequence>MLHGYAAVSDGDTPLSAEVMLTDGKLYLLLKNDNGTAGAPVASQAESNRRWQDFCHQHGSLNPPVLSWGQTDPLPPDKYQALTNQGNGAASAHAKSWPEQVATPRTAWLSGYTPNGTPAVELADEECCINSPDELLPTVNRLIDSGAVEIFLEGTVDLAESAADTEPDLLQSFSKDWAARIWTDKLGYLTAPEVRLE</sequence>
<reference evidence="1 2" key="1">
    <citation type="submission" date="2016-11" db="EMBL/GenBank/DDBJ databases">
        <authorList>
            <person name="Jaros S."/>
            <person name="Januszkiewicz K."/>
            <person name="Wedrychowicz H."/>
        </authorList>
    </citation>
    <scope>NUCLEOTIDE SEQUENCE [LARGE SCALE GENOMIC DNA]</scope>
    <source>
        <strain evidence="1 2">DSM 16917</strain>
    </source>
</reference>
<name>A0A1M5U7U3_9GAMM</name>